<dbReference type="PANTHER" id="PTHR11266">
    <property type="entry name" value="PEROXISOMAL MEMBRANE PROTEIN 2, PXMP2 MPV17"/>
    <property type="match status" value="1"/>
</dbReference>
<reference evidence="7" key="1">
    <citation type="submission" date="2005-10" db="EMBL/GenBank/DDBJ databases">
        <authorList>
            <person name="Loftus B.J."/>
            <person name="Nene V.M."/>
            <person name="Hannick L.I."/>
            <person name="Bidwell S."/>
            <person name="Haas B."/>
            <person name="Amedeo P."/>
            <person name="Orvis J."/>
            <person name="Wortman J.R."/>
            <person name="White O.R."/>
            <person name="Salzberg S."/>
            <person name="Shumway M."/>
            <person name="Koo H."/>
            <person name="Zhao Y."/>
            <person name="Holmes M."/>
            <person name="Miller J."/>
            <person name="Schatz M."/>
            <person name="Pop M."/>
            <person name="Pai G."/>
            <person name="Utterback T."/>
            <person name="Rogers Y.-H."/>
            <person name="Kravitz S."/>
            <person name="Fraser C.M."/>
        </authorList>
    </citation>
    <scope>NUCLEOTIDE SEQUENCE</scope>
    <source>
        <strain evidence="7">Liverpool</strain>
    </source>
</reference>
<proteinExistence type="inferred from homology"/>
<protein>
    <submittedName>
        <fullName evidence="7">AAEL004577-PA</fullName>
    </submittedName>
</protein>
<evidence type="ECO:0000256" key="2">
    <source>
        <dbReference type="ARBA" id="ARBA00006824"/>
    </source>
</evidence>
<evidence type="ECO:0000256" key="6">
    <source>
        <dbReference type="RuleBase" id="RU363053"/>
    </source>
</evidence>
<evidence type="ECO:0000256" key="4">
    <source>
        <dbReference type="ARBA" id="ARBA00022989"/>
    </source>
</evidence>
<accession>A0A1S4F810</accession>
<comment type="subcellular location">
    <subcellularLocation>
        <location evidence="1">Membrane</location>
        <topology evidence="1">Multi-pass membrane protein</topology>
    </subcellularLocation>
</comment>
<dbReference type="HOGENOM" id="CLU_049109_4_1_1"/>
<gene>
    <name evidence="7" type="ORF">AaeL_AAEL004577</name>
</gene>
<reference evidence="7" key="2">
    <citation type="journal article" date="2007" name="Science">
        <title>Genome sequence of Aedes aegypti, a major arbovirus vector.</title>
        <authorList>
            <person name="Nene V."/>
            <person name="Wortman J.R."/>
            <person name="Lawson D."/>
            <person name="Haas B."/>
            <person name="Kodira C."/>
            <person name="Tu Z.J."/>
            <person name="Loftus B."/>
            <person name="Xi Z."/>
            <person name="Megy K."/>
            <person name="Grabherr M."/>
            <person name="Ren Q."/>
            <person name="Zdobnov E.M."/>
            <person name="Lobo N.F."/>
            <person name="Campbell K.S."/>
            <person name="Brown S.E."/>
            <person name="Bonaldo M.F."/>
            <person name="Zhu J."/>
            <person name="Sinkins S.P."/>
            <person name="Hogenkamp D.G."/>
            <person name="Amedeo P."/>
            <person name="Arensburger P."/>
            <person name="Atkinson P.W."/>
            <person name="Bidwell S."/>
            <person name="Biedler J."/>
            <person name="Birney E."/>
            <person name="Bruggner R.V."/>
            <person name="Costas J."/>
            <person name="Coy M.R."/>
            <person name="Crabtree J."/>
            <person name="Crawford M."/>
            <person name="Debruyn B."/>
            <person name="Decaprio D."/>
            <person name="Eiglmeier K."/>
            <person name="Eisenstadt E."/>
            <person name="El-Dorry H."/>
            <person name="Gelbart W.M."/>
            <person name="Gomes S.L."/>
            <person name="Hammond M."/>
            <person name="Hannick L.I."/>
            <person name="Hogan J.R."/>
            <person name="Holmes M.H."/>
            <person name="Jaffe D."/>
            <person name="Johnston J.S."/>
            <person name="Kennedy R.C."/>
            <person name="Koo H."/>
            <person name="Kravitz S."/>
            <person name="Kriventseva E.V."/>
            <person name="Kulp D."/>
            <person name="Labutti K."/>
            <person name="Lee E."/>
            <person name="Li S."/>
            <person name="Lovin D.D."/>
            <person name="Mao C."/>
            <person name="Mauceli E."/>
            <person name="Menck C.F."/>
            <person name="Miller J.R."/>
            <person name="Montgomery P."/>
            <person name="Mori A."/>
            <person name="Nascimento A.L."/>
            <person name="Naveira H.F."/>
            <person name="Nusbaum C."/>
            <person name="O'leary S."/>
            <person name="Orvis J."/>
            <person name="Pertea M."/>
            <person name="Quesneville H."/>
            <person name="Reidenbach K.R."/>
            <person name="Rogers Y.H."/>
            <person name="Roth C.W."/>
            <person name="Schneider J.R."/>
            <person name="Schatz M."/>
            <person name="Shumway M."/>
            <person name="Stanke M."/>
            <person name="Stinson E.O."/>
            <person name="Tubio J.M."/>
            <person name="Vanzee J.P."/>
            <person name="Verjovski-Almeida S."/>
            <person name="Werner D."/>
            <person name="White O."/>
            <person name="Wyder S."/>
            <person name="Zeng Q."/>
            <person name="Zhao Q."/>
            <person name="Zhao Y."/>
            <person name="Hill C.A."/>
            <person name="Raikhel A.S."/>
            <person name="Soares M.B."/>
            <person name="Knudson D.L."/>
            <person name="Lee N.H."/>
            <person name="Galagan J."/>
            <person name="Salzberg S.L."/>
            <person name="Paulsen I.T."/>
            <person name="Dimopoulos G."/>
            <person name="Collins F.H."/>
            <person name="Birren B."/>
            <person name="Fraser-Liggett C.M."/>
            <person name="Severson D.W."/>
        </authorList>
    </citation>
    <scope>NUCLEOTIDE SEQUENCE [LARGE SCALE GENOMIC DNA]</scope>
    <source>
        <strain evidence="7">Liverpool</strain>
    </source>
</reference>
<dbReference type="Proteomes" id="UP000682892">
    <property type="component" value="Chromosome 1"/>
</dbReference>
<feature type="transmembrane region" description="Helical" evidence="6">
    <location>
        <begin position="97"/>
        <end position="117"/>
    </location>
</feature>
<evidence type="ECO:0000256" key="1">
    <source>
        <dbReference type="ARBA" id="ARBA00004141"/>
    </source>
</evidence>
<evidence type="ECO:0000313" key="7">
    <source>
        <dbReference type="EMBL" id="EAT44056.1"/>
    </source>
</evidence>
<keyword evidence="5 6" id="KW-0472">Membrane</keyword>
<dbReference type="PANTHER" id="PTHR11266:SF8">
    <property type="entry name" value="MPV17-LIKE PROTEIN 2"/>
    <property type="match status" value="1"/>
</dbReference>
<comment type="similarity">
    <text evidence="2 6">Belongs to the peroxisomal membrane protein PXMP2/4 family.</text>
</comment>
<sequence>MIRVLRQLQTLARKAFSRKYLLYTNVAISISLSGVGDIIEQHYEIYTESLECWDRTRTRQMSISGMTVGIFCHNWYNFMDRRFPGRTLGIVLKKVMIDQTVASPIVIFLFFATLGVLRKATIDETIQEMKDKFIRLYTAEWVVWPPAQLFNFYLLPNRYRVLYDNTISLGYDVYTSYVINEKIDHAEHSS</sequence>
<dbReference type="InterPro" id="IPR007248">
    <property type="entry name" value="Mpv17_PMP22"/>
</dbReference>
<dbReference type="AlphaFoldDB" id="A0A1S4F810"/>
<keyword evidence="3 6" id="KW-0812">Transmembrane</keyword>
<dbReference type="KEGG" id="aag:5565070"/>
<evidence type="ECO:0000256" key="3">
    <source>
        <dbReference type="ARBA" id="ARBA00022692"/>
    </source>
</evidence>
<dbReference type="Pfam" id="PF04117">
    <property type="entry name" value="Mpv17_PMP22"/>
    <property type="match status" value="1"/>
</dbReference>
<organism evidence="7 8">
    <name type="scientific">Aedes aegypti</name>
    <name type="common">Yellowfever mosquito</name>
    <name type="synonym">Culex aegypti</name>
    <dbReference type="NCBI Taxonomy" id="7159"/>
    <lineage>
        <taxon>Eukaryota</taxon>
        <taxon>Metazoa</taxon>
        <taxon>Ecdysozoa</taxon>
        <taxon>Arthropoda</taxon>
        <taxon>Hexapoda</taxon>
        <taxon>Insecta</taxon>
        <taxon>Pterygota</taxon>
        <taxon>Neoptera</taxon>
        <taxon>Endopterygota</taxon>
        <taxon>Diptera</taxon>
        <taxon>Nematocera</taxon>
        <taxon>Culicoidea</taxon>
        <taxon>Culicidae</taxon>
        <taxon>Culicinae</taxon>
        <taxon>Aedini</taxon>
        <taxon>Aedes</taxon>
        <taxon>Stegomyia</taxon>
    </lineage>
</organism>
<evidence type="ECO:0000313" key="8">
    <source>
        <dbReference type="Proteomes" id="UP000682892"/>
    </source>
</evidence>
<dbReference type="EMBL" id="CH477308">
    <property type="protein sequence ID" value="EAT44056.1"/>
    <property type="molecule type" value="Genomic_DNA"/>
</dbReference>
<dbReference type="OrthoDB" id="5345392at2759"/>
<reference evidence="7" key="3">
    <citation type="submission" date="2012-09" db="EMBL/GenBank/DDBJ databases">
        <authorList>
            <consortium name="VectorBase"/>
        </authorList>
    </citation>
    <scope>NUCLEOTIDE SEQUENCE</scope>
    <source>
        <strain evidence="7">Liverpool</strain>
    </source>
</reference>
<keyword evidence="4 6" id="KW-1133">Transmembrane helix</keyword>
<dbReference type="GO" id="GO:0005739">
    <property type="term" value="C:mitochondrion"/>
    <property type="evidence" value="ECO:0007669"/>
    <property type="project" value="TreeGrafter"/>
</dbReference>
<dbReference type="OMA" id="IICHYWY"/>
<dbReference type="GO" id="GO:0016020">
    <property type="term" value="C:membrane"/>
    <property type="evidence" value="ECO:0007669"/>
    <property type="project" value="UniProtKB-SubCell"/>
</dbReference>
<evidence type="ECO:0000256" key="5">
    <source>
        <dbReference type="ARBA" id="ARBA00023136"/>
    </source>
</evidence>
<feature type="transmembrane region" description="Helical" evidence="6">
    <location>
        <begin position="20"/>
        <end position="39"/>
    </location>
</feature>
<dbReference type="GO" id="GO:0061668">
    <property type="term" value="P:mitochondrial ribosome assembly"/>
    <property type="evidence" value="ECO:0007669"/>
    <property type="project" value="TreeGrafter"/>
</dbReference>
<name>A0A1S4F810_AEDAE</name>